<gene>
    <name evidence="2" type="ordered locus">Solca_1634</name>
</gene>
<sequence>MRIEVKLIIFTIMTLIMAYLILNTDSFNTSLACRKLEYFKKEEYQGIVMSKYLDQKNHSAQTIKMQGKNDYGIILARDTSGFYDYVKAGDSLIKIKGQEYIKVYRQDSILRQFKIYFGCD</sequence>
<proteinExistence type="predicted"/>
<organism evidence="2 3">
    <name type="scientific">Solitalea canadensis (strain ATCC 29591 / DSM 3403 / JCM 21819 / LMG 8368 / NBRC 15130 / NCIMB 12057 / USAM 9D)</name>
    <name type="common">Flexibacter canadensis</name>
    <dbReference type="NCBI Taxonomy" id="929556"/>
    <lineage>
        <taxon>Bacteria</taxon>
        <taxon>Pseudomonadati</taxon>
        <taxon>Bacteroidota</taxon>
        <taxon>Sphingobacteriia</taxon>
        <taxon>Sphingobacteriales</taxon>
        <taxon>Sphingobacteriaceae</taxon>
        <taxon>Solitalea</taxon>
    </lineage>
</organism>
<evidence type="ECO:0000313" key="3">
    <source>
        <dbReference type="Proteomes" id="UP000007590"/>
    </source>
</evidence>
<accession>H8KVS8</accession>
<protein>
    <submittedName>
        <fullName evidence="2">Uncharacterized protein</fullName>
    </submittedName>
</protein>
<reference evidence="2" key="1">
    <citation type="submission" date="2012-02" db="EMBL/GenBank/DDBJ databases">
        <title>The complete genome of Solitalea canadensis DSM 3403.</title>
        <authorList>
            <consortium name="US DOE Joint Genome Institute (JGI-PGF)"/>
            <person name="Lucas S."/>
            <person name="Copeland A."/>
            <person name="Lapidus A."/>
            <person name="Glavina del Rio T."/>
            <person name="Dalin E."/>
            <person name="Tice H."/>
            <person name="Bruce D."/>
            <person name="Goodwin L."/>
            <person name="Pitluck S."/>
            <person name="Peters L."/>
            <person name="Ovchinnikova G."/>
            <person name="Lu M."/>
            <person name="Kyrpides N."/>
            <person name="Mavromatis K."/>
            <person name="Ivanova N."/>
            <person name="Brettin T."/>
            <person name="Detter J.C."/>
            <person name="Han C."/>
            <person name="Larimer F."/>
            <person name="Land M."/>
            <person name="Hauser L."/>
            <person name="Markowitz V."/>
            <person name="Cheng J.-F."/>
            <person name="Hugenholtz P."/>
            <person name="Woyke T."/>
            <person name="Wu D."/>
            <person name="Spring S."/>
            <person name="Schroeder M."/>
            <person name="Kopitz M."/>
            <person name="Brambilla E."/>
            <person name="Klenk H.-P."/>
            <person name="Eisen J.A."/>
        </authorList>
    </citation>
    <scope>NUCLEOTIDE SEQUENCE</scope>
    <source>
        <strain evidence="2">DSM 3403</strain>
    </source>
</reference>
<evidence type="ECO:0000256" key="1">
    <source>
        <dbReference type="SAM" id="Phobius"/>
    </source>
</evidence>
<evidence type="ECO:0000313" key="2">
    <source>
        <dbReference type="EMBL" id="AFD06701.1"/>
    </source>
</evidence>
<keyword evidence="1" id="KW-0472">Membrane</keyword>
<name>H8KVS8_SOLCM</name>
<dbReference type="EMBL" id="CP003349">
    <property type="protein sequence ID" value="AFD06701.1"/>
    <property type="molecule type" value="Genomic_DNA"/>
</dbReference>
<keyword evidence="3" id="KW-1185">Reference proteome</keyword>
<dbReference type="KEGG" id="scn:Solca_1634"/>
<keyword evidence="1" id="KW-0812">Transmembrane</keyword>
<keyword evidence="1" id="KW-1133">Transmembrane helix</keyword>
<feature type="transmembrane region" description="Helical" evidence="1">
    <location>
        <begin position="7"/>
        <end position="24"/>
    </location>
</feature>
<dbReference type="Proteomes" id="UP000007590">
    <property type="component" value="Chromosome"/>
</dbReference>
<dbReference type="AlphaFoldDB" id="H8KVS8"/>
<dbReference type="HOGENOM" id="CLU_2048197_0_0_10"/>